<sequence length="1167" mass="132762">MVLKKSNIEPLISQFADKFAREYKLDADHYEQLADYVSGETEKFPSILVTPKMYAYDTMSTLEKIGKRGMDATFYRASDVLFRTTDNKRQKSNVLRIILDDFFEAVGLSRDRRDSEEKGEHLFAQFRAVKEHMGLSVLDFYFDELLGEYQSSLKNSYSVTKGAVHMMVMLHTLLRVEPGYLEPAKSRLHPLLVAVLTENDDEVRRELSAVNEKLATHPLPRKECTSLINLDRQLLKEKVTRVCAEAGFAPDKSQEKLLSHSEFKLYSTLLSTALLYRVNLYGGKTHFCNKQDVIDRLLLDAAKIQYQIIPLDLIYDLTQFDYGETKRTDELIDGLVPTTEPYGLIIHLTHELRSYQIEWDVLKTHALAEPAKSERAIQLVSDPLLKGFLYKTLYDHGIELDDSLEEIVLSSLKADSRLHKLYQFLTERITLEELFQAGEQVKGNQGGLHAHDIKGSLLLLTFLGMDHPLYRRFFIYLSRAKANEENMRLIYSLFTSYAFDPVQLLALYADEPEANADQFLLQLLNMKGSSYYYSPPEQTYKAVIAGNLGKSLAHYAQLGADARLSIMETVVEQKKLGHTEHFEQAIVLGLQDSSKKVSGLALATFTSAQDKALFVRVYLAEKKAKVKELALDALRTLPDHREVLQELLAAETNNKFKTMLQNMLDLEGQKSANAQAAWGAMVDKRKLTRLKWLAIDRLPPIKDHDGNELGRELIEYALTQSIDFTTGPNPNVLALKESADPRSLADLTLDVLNVWIDNNAVAKEKWVMFLAAGLGDRRVTDVLASRIKEWADIGRGALASDAVRALSFMDELAALRTIDHVKRTVKNRQVKNAAFEALAMAANNLQITPEELEDRLVTTLGFDATGKRVFSYGPRSFTVKVNNELALVIMNDETGKAVKSLPAVGQKDDAALAEAAKADFAQLKKDLKNLISIQGLRLEESLSKNRVWNTEAWRSLFVDNVLMQKFAIGLIWGVYDDTGLKDTFRYMDDGTFNTVDEDEYELQDDAMIGLIHPIELTTDERDAWQTQLDDYEITQPFAQLGRELFFPTDEETKSNKVARFTEGEYSPTAFPKSLEKYGWYKGMAQDGGWYHEFYKEYGDMIVELTFSGTSITYYDGLDDISLEELGFYRNKRDRYHYYQRDQRLAIADISPRVFSETIYDIKRATGK</sequence>
<dbReference type="Pfam" id="PF13569">
    <property type="entry name" value="DUF4132"/>
    <property type="match status" value="1"/>
</dbReference>
<keyword evidence="3" id="KW-1185">Reference proteome</keyword>
<evidence type="ECO:0000259" key="1">
    <source>
        <dbReference type="Pfam" id="PF13569"/>
    </source>
</evidence>
<organism evidence="2 3">
    <name type="scientific">Brevibacillus fluminis</name>
    <dbReference type="NCBI Taxonomy" id="511487"/>
    <lineage>
        <taxon>Bacteria</taxon>
        <taxon>Bacillati</taxon>
        <taxon>Bacillota</taxon>
        <taxon>Bacilli</taxon>
        <taxon>Bacillales</taxon>
        <taxon>Paenibacillaceae</taxon>
        <taxon>Brevibacillus</taxon>
    </lineage>
</organism>
<accession>A0A3M8DV56</accession>
<evidence type="ECO:0000313" key="3">
    <source>
        <dbReference type="Proteomes" id="UP000271031"/>
    </source>
</evidence>
<dbReference type="RefSeq" id="WP_122917104.1">
    <property type="nucleotide sequence ID" value="NZ_RHHQ01000006.1"/>
</dbReference>
<dbReference type="EMBL" id="RHHQ01000006">
    <property type="protein sequence ID" value="RNB91251.1"/>
    <property type="molecule type" value="Genomic_DNA"/>
</dbReference>
<comment type="caution">
    <text evidence="2">The sequence shown here is derived from an EMBL/GenBank/DDBJ whole genome shotgun (WGS) entry which is preliminary data.</text>
</comment>
<dbReference type="Proteomes" id="UP000271031">
    <property type="component" value="Unassembled WGS sequence"/>
</dbReference>
<name>A0A3M8DV56_9BACL</name>
<feature type="domain" description="DUF4132" evidence="1">
    <location>
        <begin position="895"/>
        <end position="1079"/>
    </location>
</feature>
<protein>
    <submittedName>
        <fullName evidence="2">DUF4132 domain-containing protein</fullName>
    </submittedName>
</protein>
<gene>
    <name evidence="2" type="ORF">EDM56_06630</name>
</gene>
<dbReference type="OrthoDB" id="4770574at2"/>
<evidence type="ECO:0000313" key="2">
    <source>
        <dbReference type="EMBL" id="RNB91251.1"/>
    </source>
</evidence>
<dbReference type="AlphaFoldDB" id="A0A3M8DV56"/>
<proteinExistence type="predicted"/>
<dbReference type="InterPro" id="IPR025406">
    <property type="entry name" value="DUF4132"/>
</dbReference>
<reference evidence="2 3" key="1">
    <citation type="submission" date="2018-10" db="EMBL/GenBank/DDBJ databases">
        <title>Phylogenomics of Brevibacillus.</title>
        <authorList>
            <person name="Dunlap C."/>
        </authorList>
    </citation>
    <scope>NUCLEOTIDE SEQUENCE [LARGE SCALE GENOMIC DNA]</scope>
    <source>
        <strain evidence="2 3">JCM 15716</strain>
    </source>
</reference>